<gene>
    <name evidence="1" type="ORF">GCM10023186_20500</name>
</gene>
<comment type="caution">
    <text evidence="1">The sequence shown here is derived from an EMBL/GenBank/DDBJ whole genome shotgun (WGS) entry which is preliminary data.</text>
</comment>
<keyword evidence="2" id="KW-1185">Reference proteome</keyword>
<name>A0ABP8IZ08_9BACT</name>
<organism evidence="1 2">
    <name type="scientific">Hymenobacter koreensis</name>
    <dbReference type="NCBI Taxonomy" id="1084523"/>
    <lineage>
        <taxon>Bacteria</taxon>
        <taxon>Pseudomonadati</taxon>
        <taxon>Bacteroidota</taxon>
        <taxon>Cytophagia</taxon>
        <taxon>Cytophagales</taxon>
        <taxon>Hymenobacteraceae</taxon>
        <taxon>Hymenobacter</taxon>
    </lineage>
</organism>
<accession>A0ABP8IZ08</accession>
<dbReference type="Proteomes" id="UP001500454">
    <property type="component" value="Unassembled WGS sequence"/>
</dbReference>
<evidence type="ECO:0000313" key="1">
    <source>
        <dbReference type="EMBL" id="GAA4381235.1"/>
    </source>
</evidence>
<reference evidence="2" key="1">
    <citation type="journal article" date="2019" name="Int. J. Syst. Evol. Microbiol.">
        <title>The Global Catalogue of Microorganisms (GCM) 10K type strain sequencing project: providing services to taxonomists for standard genome sequencing and annotation.</title>
        <authorList>
            <consortium name="The Broad Institute Genomics Platform"/>
            <consortium name="The Broad Institute Genome Sequencing Center for Infectious Disease"/>
            <person name="Wu L."/>
            <person name="Ma J."/>
        </authorList>
    </citation>
    <scope>NUCLEOTIDE SEQUENCE [LARGE SCALE GENOMIC DNA]</scope>
    <source>
        <strain evidence="2">JCM 17924</strain>
    </source>
</reference>
<sequence length="133" mass="14787">MQLLASYPFLRLYLLQASNRCAIEAEWLGYTSSGWLRKALTEGIAQVEKHRAIAWIADDRLIGPISAEDLSWTASVMMPAIIATGLQRIAMVEAVTPTNRLLINDSIDASFPAAQVELRRFANLTDARRWALG</sequence>
<protein>
    <recommendedName>
        <fullName evidence="3">STAS/SEC14 domain-containing protein</fullName>
    </recommendedName>
</protein>
<evidence type="ECO:0000313" key="2">
    <source>
        <dbReference type="Proteomes" id="UP001500454"/>
    </source>
</evidence>
<evidence type="ECO:0008006" key="3">
    <source>
        <dbReference type="Google" id="ProtNLM"/>
    </source>
</evidence>
<proteinExistence type="predicted"/>
<dbReference type="EMBL" id="BAABHA010000004">
    <property type="protein sequence ID" value="GAA4381235.1"/>
    <property type="molecule type" value="Genomic_DNA"/>
</dbReference>
<dbReference type="RefSeq" id="WP_345223869.1">
    <property type="nucleotide sequence ID" value="NZ_BAABHA010000004.1"/>
</dbReference>